<evidence type="ECO:0000256" key="1">
    <source>
        <dbReference type="SAM" id="MobiDB-lite"/>
    </source>
</evidence>
<feature type="compositionally biased region" description="Basic and acidic residues" evidence="1">
    <location>
        <begin position="111"/>
        <end position="123"/>
    </location>
</feature>
<evidence type="ECO:0000313" key="2">
    <source>
        <dbReference type="EMBL" id="WUG91647.1"/>
    </source>
</evidence>
<keyword evidence="3" id="KW-1185">Reference proteome</keyword>
<protein>
    <submittedName>
        <fullName evidence="2">Uncharacterized protein</fullName>
    </submittedName>
</protein>
<gene>
    <name evidence="2" type="ORF">OHB29_00460</name>
</gene>
<name>A0ABZ1NJV1_STRVL</name>
<dbReference type="Proteomes" id="UP001341259">
    <property type="component" value="Chromosome"/>
</dbReference>
<reference evidence="2 3" key="1">
    <citation type="submission" date="2022-10" db="EMBL/GenBank/DDBJ databases">
        <title>The complete genomes of actinobacterial strains from the NBC collection.</title>
        <authorList>
            <person name="Joergensen T.S."/>
            <person name="Alvarez Arevalo M."/>
            <person name="Sterndorff E.B."/>
            <person name="Faurdal D."/>
            <person name="Vuksanovic O."/>
            <person name="Mourched A.-S."/>
            <person name="Charusanti P."/>
            <person name="Shaw S."/>
            <person name="Blin K."/>
            <person name="Weber T."/>
        </authorList>
    </citation>
    <scope>NUCLEOTIDE SEQUENCE [LARGE SCALE GENOMIC DNA]</scope>
    <source>
        <strain evidence="2 3">NBC_00456</strain>
    </source>
</reference>
<proteinExistence type="predicted"/>
<feature type="region of interest" description="Disordered" evidence="1">
    <location>
        <begin position="58"/>
        <end position="123"/>
    </location>
</feature>
<accession>A0ABZ1NJV1</accession>
<dbReference type="RefSeq" id="WP_328336094.1">
    <property type="nucleotide sequence ID" value="NZ_CP107906.1"/>
</dbReference>
<organism evidence="2 3">
    <name type="scientific">Streptomyces violaceus</name>
    <name type="common">Streptomyces venezuelae</name>
    <dbReference type="NCBI Taxonomy" id="1936"/>
    <lineage>
        <taxon>Bacteria</taxon>
        <taxon>Bacillati</taxon>
        <taxon>Actinomycetota</taxon>
        <taxon>Actinomycetes</taxon>
        <taxon>Kitasatosporales</taxon>
        <taxon>Streptomycetaceae</taxon>
        <taxon>Streptomyces</taxon>
    </lineage>
</organism>
<sequence length="123" mass="12924">MIVTAALQGLAREGLTAKPGRSARVITTLAGQPKLHHEYPVTGLAALRAGALTADAVAPEARKADEAPAATADPEPDRARATSWPNGGWPTCRPTRPLPSVGAYDQLLRPRRPDRSATEGETP</sequence>
<evidence type="ECO:0000313" key="3">
    <source>
        <dbReference type="Proteomes" id="UP001341259"/>
    </source>
</evidence>
<dbReference type="EMBL" id="CP107906">
    <property type="protein sequence ID" value="WUG91647.1"/>
    <property type="molecule type" value="Genomic_DNA"/>
</dbReference>